<dbReference type="SMART" id="SM00028">
    <property type="entry name" value="TPR"/>
    <property type="match status" value="8"/>
</dbReference>
<feature type="transmembrane region" description="Helical" evidence="3">
    <location>
        <begin position="383"/>
        <end position="402"/>
    </location>
</feature>
<organism evidence="4">
    <name type="scientific">Solibacter usitatus (strain Ellin6076)</name>
    <dbReference type="NCBI Taxonomy" id="234267"/>
    <lineage>
        <taxon>Bacteria</taxon>
        <taxon>Pseudomonadati</taxon>
        <taxon>Acidobacteriota</taxon>
        <taxon>Terriglobia</taxon>
        <taxon>Bryobacterales</taxon>
        <taxon>Solibacteraceae</taxon>
        <taxon>Candidatus Solibacter</taxon>
    </lineage>
</organism>
<dbReference type="eggNOG" id="COG1807">
    <property type="taxonomic scope" value="Bacteria"/>
</dbReference>
<feature type="transmembrane region" description="Helical" evidence="3">
    <location>
        <begin position="164"/>
        <end position="184"/>
    </location>
</feature>
<dbReference type="HOGENOM" id="CLU_011615_5_0_0"/>
<dbReference type="eggNOG" id="COG0457">
    <property type="taxonomic scope" value="Bacteria"/>
</dbReference>
<keyword evidence="3" id="KW-1133">Transmembrane helix</keyword>
<reference evidence="4" key="1">
    <citation type="submission" date="2006-10" db="EMBL/GenBank/DDBJ databases">
        <title>Complete sequence of Solibacter usitatus Ellin6076.</title>
        <authorList>
            <consortium name="US DOE Joint Genome Institute"/>
            <person name="Copeland A."/>
            <person name="Lucas S."/>
            <person name="Lapidus A."/>
            <person name="Barry K."/>
            <person name="Detter J.C."/>
            <person name="Glavina del Rio T."/>
            <person name="Hammon N."/>
            <person name="Israni S."/>
            <person name="Dalin E."/>
            <person name="Tice H."/>
            <person name="Pitluck S."/>
            <person name="Thompson L.S."/>
            <person name="Brettin T."/>
            <person name="Bruce D."/>
            <person name="Han C."/>
            <person name="Tapia R."/>
            <person name="Gilna P."/>
            <person name="Schmutz J."/>
            <person name="Larimer F."/>
            <person name="Land M."/>
            <person name="Hauser L."/>
            <person name="Kyrpides N."/>
            <person name="Mikhailova N."/>
            <person name="Janssen P.H."/>
            <person name="Kuske C.R."/>
            <person name="Richardson P."/>
        </authorList>
    </citation>
    <scope>NUCLEOTIDE SEQUENCE</scope>
    <source>
        <strain evidence="4">Ellin6076</strain>
    </source>
</reference>
<feature type="transmembrane region" description="Helical" evidence="3">
    <location>
        <begin position="414"/>
        <end position="433"/>
    </location>
</feature>
<dbReference type="SUPFAM" id="SSF48452">
    <property type="entry name" value="TPR-like"/>
    <property type="match status" value="1"/>
</dbReference>
<dbReference type="OrthoDB" id="9769030at2"/>
<keyword evidence="1" id="KW-0677">Repeat</keyword>
<sequence>MAKHRKSRDTSPPAAVTGSVAAGRTWWRHWRLLAICSLVLAAYSNSFQGALVFDNASVIGQDPRIRQATHESIESILTGGYAYVNAATGLYRPFTTLSYLLNYAVLGGGPRPVGYHWVNLVLHEVNLALVYALGMLIFGETAPALALAAIWGLHPLLTESVTNIVGRADLLAALGVLAGLLCHVRGASAAGRRGTAWLAGLAAAQTVALFSKESGVVLPGLMLLYDLTWRDRTMWRRCAASYVAVAIPFAVFFSLRGALGMHMLIDQAENPLVSTGFFTARLTAVKVVGKLLWLFLWPARLSADYSYNAVPLFGWRLTNWEDAKALIALALLLGAALLALLLAVRWRRTGKPILFFLVFFFVALSPTSNLVVLIGSIMAERFLYLPSVGLAGCIVAAAYVLGRRRSLQQRAVAPVGWVALGLVCLAFTARTYARNLDWQDGMSLWTSAVEVCPGSARPHFNLAKELEAIPGRLSEAIAEYREAVRIDPDRADAHDNLGNALSGIPGRLTEAVAEFREAVRLQSDRAEAHNDLANALARKPDGLPETIGEYRAALRIEPRNAEVHYNLANALVRMPDKLPEAITEYQAALRIQPDHADAHNNLGEALSGIPGRLPEAIAEYRAALRIQPDLVAAHNNLGNALSGMPGRMPEAIAEYHAALRIQPERAETHYNLGNALAGMPGRLPDAIAEFKAAVRSEPDFVEAHVSLGKAFALTPERRADAIAEYEAALRIRPDPEVRRTLERLRASLQ</sequence>
<evidence type="ECO:0000256" key="1">
    <source>
        <dbReference type="ARBA" id="ARBA00022737"/>
    </source>
</evidence>
<feature type="transmembrane region" description="Helical" evidence="3">
    <location>
        <begin position="129"/>
        <end position="152"/>
    </location>
</feature>
<evidence type="ECO:0000256" key="3">
    <source>
        <dbReference type="SAM" id="Phobius"/>
    </source>
</evidence>
<evidence type="ECO:0000256" key="2">
    <source>
        <dbReference type="ARBA" id="ARBA00022803"/>
    </source>
</evidence>
<dbReference type="Pfam" id="PF13432">
    <property type="entry name" value="TPR_16"/>
    <property type="match status" value="1"/>
</dbReference>
<keyword evidence="2" id="KW-0802">TPR repeat</keyword>
<dbReference type="PANTHER" id="PTHR44227:SF3">
    <property type="entry name" value="PROTEIN O-MANNOSYL-TRANSFERASE TMTC4"/>
    <property type="match status" value="1"/>
</dbReference>
<dbReference type="InterPro" id="IPR019734">
    <property type="entry name" value="TPR_rpt"/>
</dbReference>
<evidence type="ECO:0000313" key="4">
    <source>
        <dbReference type="EMBL" id="ABJ87690.1"/>
    </source>
</evidence>
<feature type="transmembrane region" description="Helical" evidence="3">
    <location>
        <begin position="353"/>
        <end position="377"/>
    </location>
</feature>
<dbReference type="EMBL" id="CP000473">
    <property type="protein sequence ID" value="ABJ87690.1"/>
    <property type="molecule type" value="Genomic_DNA"/>
</dbReference>
<protein>
    <submittedName>
        <fullName evidence="4">Tetratricopeptide TPR_2 repeat protein</fullName>
    </submittedName>
</protein>
<dbReference type="AlphaFoldDB" id="Q01RN0"/>
<dbReference type="Gene3D" id="1.25.40.10">
    <property type="entry name" value="Tetratricopeptide repeat domain"/>
    <property type="match status" value="3"/>
</dbReference>
<dbReference type="STRING" id="234267.Acid_6770"/>
<dbReference type="InterPro" id="IPR052346">
    <property type="entry name" value="O-mannosyl-transferase_TMTC"/>
</dbReference>
<name>Q01RN0_SOLUE</name>
<dbReference type="UniPathway" id="UPA00378"/>
<dbReference type="InParanoid" id="Q01RN0"/>
<feature type="transmembrane region" description="Helical" evidence="3">
    <location>
        <begin position="325"/>
        <end position="346"/>
    </location>
</feature>
<keyword evidence="3" id="KW-0472">Membrane</keyword>
<accession>Q01RN0</accession>
<feature type="transmembrane region" description="Helical" evidence="3">
    <location>
        <begin position="239"/>
        <end position="259"/>
    </location>
</feature>
<dbReference type="InterPro" id="IPR011990">
    <property type="entry name" value="TPR-like_helical_dom_sf"/>
</dbReference>
<dbReference type="PANTHER" id="PTHR44227">
    <property type="match status" value="1"/>
</dbReference>
<dbReference type="Pfam" id="PF13414">
    <property type="entry name" value="TPR_11"/>
    <property type="match status" value="4"/>
</dbReference>
<keyword evidence="3" id="KW-0812">Transmembrane</keyword>
<proteinExistence type="predicted"/>
<gene>
    <name evidence="4" type="ordered locus">Acid_6770</name>
</gene>
<dbReference type="KEGG" id="sus:Acid_6770"/>